<evidence type="ECO:0000313" key="2">
    <source>
        <dbReference type="Proteomes" id="UP000467236"/>
    </source>
</evidence>
<accession>A0A7I7MIW9</accession>
<proteinExistence type="predicted"/>
<organism evidence="1 2">
    <name type="scientific">Mycobacterium shinjukuense</name>
    <dbReference type="NCBI Taxonomy" id="398694"/>
    <lineage>
        <taxon>Bacteria</taxon>
        <taxon>Bacillati</taxon>
        <taxon>Actinomycetota</taxon>
        <taxon>Actinomycetes</taxon>
        <taxon>Mycobacteriales</taxon>
        <taxon>Mycobacteriaceae</taxon>
        <taxon>Mycobacterium</taxon>
    </lineage>
</organism>
<reference evidence="1 2" key="1">
    <citation type="journal article" date="2019" name="Emerg. Microbes Infect.">
        <title>Comprehensive subspecies identification of 175 nontuberculous mycobacteria species based on 7547 genomic profiles.</title>
        <authorList>
            <person name="Matsumoto Y."/>
            <person name="Kinjo T."/>
            <person name="Motooka D."/>
            <person name="Nabeya D."/>
            <person name="Jung N."/>
            <person name="Uechi K."/>
            <person name="Horii T."/>
            <person name="Iida T."/>
            <person name="Fujita J."/>
            <person name="Nakamura S."/>
        </authorList>
    </citation>
    <scope>NUCLEOTIDE SEQUENCE [LARGE SCALE GENOMIC DNA]</scope>
    <source>
        <strain evidence="1 2">JCM 14233</strain>
    </source>
</reference>
<gene>
    <name evidence="1" type="ORF">MSHI_00010</name>
</gene>
<dbReference type="EMBL" id="AP022575">
    <property type="protein sequence ID" value="BBX72095.1"/>
    <property type="molecule type" value="Genomic_DNA"/>
</dbReference>
<keyword evidence="2" id="KW-1185">Reference proteome</keyword>
<name>A0A7I7MIW9_9MYCO</name>
<dbReference type="Proteomes" id="UP000467236">
    <property type="component" value="Chromosome"/>
</dbReference>
<dbReference type="AlphaFoldDB" id="A0A7I7MIW9"/>
<sequence length="101" mass="11143">MAGVDRSSELVLRKPDTVLPRFATPESSAPQFLIPELPRLPKETFCQPELLAPTLPKPEELPVPLLKNPDDGKVVELKKPGAAAILMRVMSTGSVRRCRRC</sequence>
<protein>
    <submittedName>
        <fullName evidence="1">Uncharacterized protein</fullName>
    </submittedName>
</protein>
<dbReference type="KEGG" id="mshj:MSHI_00010"/>
<evidence type="ECO:0000313" key="1">
    <source>
        <dbReference type="EMBL" id="BBX72095.1"/>
    </source>
</evidence>